<gene>
    <name evidence="2" type="ORF">SAMN04488557_1395</name>
</gene>
<keyword evidence="1" id="KW-1133">Transmembrane helix</keyword>
<dbReference type="EMBL" id="FPCH01000001">
    <property type="protein sequence ID" value="SFV30037.1"/>
    <property type="molecule type" value="Genomic_DNA"/>
</dbReference>
<proteinExistence type="predicted"/>
<sequence>MTTRKKLKTDLKHLWFIGQNIWVFVFLMRYRRRPTGALFREGWKMLDRNSSAFNNYRKIPARNIRHYDFRQIFKYFFPNFEPEVTLSDRNIIDELCLRQSIITTIHSKGEYAILAALDRAGLKTAMITASPMNTTRLASYGFQNPPLNILRTSSTFVEARAALRDGYTLLCDVDYVPNRKSANADRYISTSLFDFQRLVKAQLFFAHMRIGEEGEMECVIERAPDSDNSNESSVLTANNFIAFIDKIQEKPSKLKVGNWSAHIAQKTSSRRN</sequence>
<keyword evidence="3" id="KW-1185">Reference proteome</keyword>
<dbReference type="RefSeq" id="WP_092865913.1">
    <property type="nucleotide sequence ID" value="NZ_FPCH01000001.1"/>
</dbReference>
<protein>
    <submittedName>
        <fullName evidence="2">Uncharacterized protein</fullName>
    </submittedName>
</protein>
<name>A0A1I7N5T3_9HYPH</name>
<keyword evidence="1" id="KW-0812">Transmembrane</keyword>
<dbReference type="AlphaFoldDB" id="A0A1I7N5T3"/>
<dbReference type="Proteomes" id="UP000199423">
    <property type="component" value="Unassembled WGS sequence"/>
</dbReference>
<reference evidence="3" key="1">
    <citation type="submission" date="2016-10" db="EMBL/GenBank/DDBJ databases">
        <authorList>
            <person name="Varghese N."/>
            <person name="Submissions S."/>
        </authorList>
    </citation>
    <scope>NUCLEOTIDE SEQUENCE [LARGE SCALE GENOMIC DNA]</scope>
    <source>
        <strain evidence="3">DSM 1565</strain>
    </source>
</reference>
<organism evidence="2 3">
    <name type="scientific">Hyphomicrobium facile</name>
    <dbReference type="NCBI Taxonomy" id="51670"/>
    <lineage>
        <taxon>Bacteria</taxon>
        <taxon>Pseudomonadati</taxon>
        <taxon>Pseudomonadota</taxon>
        <taxon>Alphaproteobacteria</taxon>
        <taxon>Hyphomicrobiales</taxon>
        <taxon>Hyphomicrobiaceae</taxon>
        <taxon>Hyphomicrobium</taxon>
    </lineage>
</organism>
<evidence type="ECO:0000256" key="1">
    <source>
        <dbReference type="SAM" id="Phobius"/>
    </source>
</evidence>
<feature type="transmembrane region" description="Helical" evidence="1">
    <location>
        <begin position="12"/>
        <end position="30"/>
    </location>
</feature>
<evidence type="ECO:0000313" key="3">
    <source>
        <dbReference type="Proteomes" id="UP000199423"/>
    </source>
</evidence>
<accession>A0A1I7N5T3</accession>
<evidence type="ECO:0000313" key="2">
    <source>
        <dbReference type="EMBL" id="SFV30037.1"/>
    </source>
</evidence>
<keyword evidence="1" id="KW-0472">Membrane</keyword>